<gene>
    <name evidence="1" type="ORF">Goarm_014425</name>
</gene>
<accession>A0A7J9J757</accession>
<sequence>MIEALDPNVEVMQWVLNSTMDKLTVKDDALEVMVLTLKEHIEELKEELVICKADLGKRMLDSVPKQHKMDVSKPKGFKGTRFARNVNNFLWGMKHYFRVIDIENDAIKNEFRKQFYPKYVEEEAWAKLCQIMQQGTVREFTKLLLKILNLSEKEAFYWFKDGLNPRRSKSCVN</sequence>
<evidence type="ECO:0000313" key="1">
    <source>
        <dbReference type="EMBL" id="MBA0829848.1"/>
    </source>
</evidence>
<dbReference type="AlphaFoldDB" id="A0A7J9J757"/>
<dbReference type="EMBL" id="JABFAE010000006">
    <property type="protein sequence ID" value="MBA0829848.1"/>
    <property type="molecule type" value="Genomic_DNA"/>
</dbReference>
<evidence type="ECO:0000313" key="2">
    <source>
        <dbReference type="Proteomes" id="UP000593575"/>
    </source>
</evidence>
<keyword evidence="2" id="KW-1185">Reference proteome</keyword>
<evidence type="ECO:0008006" key="3">
    <source>
        <dbReference type="Google" id="ProtNLM"/>
    </source>
</evidence>
<proteinExistence type="predicted"/>
<reference evidence="1 2" key="1">
    <citation type="journal article" date="2019" name="Genome Biol. Evol.">
        <title>Insights into the evolution of the New World diploid cottons (Gossypium, subgenus Houzingenia) based on genome sequencing.</title>
        <authorList>
            <person name="Grover C.E."/>
            <person name="Arick M.A. 2nd"/>
            <person name="Thrash A."/>
            <person name="Conover J.L."/>
            <person name="Sanders W.S."/>
            <person name="Peterson D.G."/>
            <person name="Frelichowski J.E."/>
            <person name="Scheffler J.A."/>
            <person name="Scheffler B.E."/>
            <person name="Wendel J.F."/>
        </authorList>
    </citation>
    <scope>NUCLEOTIDE SEQUENCE [LARGE SCALE GENOMIC DNA]</scope>
    <source>
        <strain evidence="1">6</strain>
        <tissue evidence="1">Leaf</tissue>
    </source>
</reference>
<dbReference type="Proteomes" id="UP000593575">
    <property type="component" value="Unassembled WGS sequence"/>
</dbReference>
<comment type="caution">
    <text evidence="1">The sequence shown here is derived from an EMBL/GenBank/DDBJ whole genome shotgun (WGS) entry which is preliminary data.</text>
</comment>
<protein>
    <recommendedName>
        <fullName evidence="3">Retrotransposon gag domain-containing protein</fullName>
    </recommendedName>
</protein>
<name>A0A7J9J757_9ROSI</name>
<organism evidence="1 2">
    <name type="scientific">Gossypium armourianum</name>
    <dbReference type="NCBI Taxonomy" id="34283"/>
    <lineage>
        <taxon>Eukaryota</taxon>
        <taxon>Viridiplantae</taxon>
        <taxon>Streptophyta</taxon>
        <taxon>Embryophyta</taxon>
        <taxon>Tracheophyta</taxon>
        <taxon>Spermatophyta</taxon>
        <taxon>Magnoliopsida</taxon>
        <taxon>eudicotyledons</taxon>
        <taxon>Gunneridae</taxon>
        <taxon>Pentapetalae</taxon>
        <taxon>rosids</taxon>
        <taxon>malvids</taxon>
        <taxon>Malvales</taxon>
        <taxon>Malvaceae</taxon>
        <taxon>Malvoideae</taxon>
        <taxon>Gossypium</taxon>
    </lineage>
</organism>